<sequence>MSSRDNIQTDSVGLSSQDAMNKLKSAIKEELEKDQYTNTSTGIPLWIKDAFHHQSHHSTFAWTSAVIMLFEIFLLIVYQVYVDQE</sequence>
<keyword evidence="1" id="KW-1133">Transmembrane helix</keyword>
<dbReference type="EMBL" id="KK120694">
    <property type="protein sequence ID" value="KFM78855.1"/>
    <property type="molecule type" value="Genomic_DNA"/>
</dbReference>
<keyword evidence="1" id="KW-0812">Transmembrane</keyword>
<evidence type="ECO:0000256" key="1">
    <source>
        <dbReference type="SAM" id="Phobius"/>
    </source>
</evidence>
<name>A0A087UNB6_STEMI</name>
<feature type="transmembrane region" description="Helical" evidence="1">
    <location>
        <begin position="60"/>
        <end position="81"/>
    </location>
</feature>
<gene>
    <name evidence="2" type="ORF">X975_25769</name>
</gene>
<reference evidence="2 3" key="1">
    <citation type="submission" date="2013-11" db="EMBL/GenBank/DDBJ databases">
        <title>Genome sequencing of Stegodyphus mimosarum.</title>
        <authorList>
            <person name="Bechsgaard J."/>
        </authorList>
    </citation>
    <scope>NUCLEOTIDE SEQUENCE [LARGE SCALE GENOMIC DNA]</scope>
</reference>
<organism evidence="2 3">
    <name type="scientific">Stegodyphus mimosarum</name>
    <name type="common">African social velvet spider</name>
    <dbReference type="NCBI Taxonomy" id="407821"/>
    <lineage>
        <taxon>Eukaryota</taxon>
        <taxon>Metazoa</taxon>
        <taxon>Ecdysozoa</taxon>
        <taxon>Arthropoda</taxon>
        <taxon>Chelicerata</taxon>
        <taxon>Arachnida</taxon>
        <taxon>Araneae</taxon>
        <taxon>Araneomorphae</taxon>
        <taxon>Entelegynae</taxon>
        <taxon>Eresoidea</taxon>
        <taxon>Eresidae</taxon>
        <taxon>Stegodyphus</taxon>
    </lineage>
</organism>
<accession>A0A087UNB6</accession>
<dbReference type="AlphaFoldDB" id="A0A087UNB6"/>
<evidence type="ECO:0000313" key="2">
    <source>
        <dbReference type="EMBL" id="KFM78855.1"/>
    </source>
</evidence>
<keyword evidence="1" id="KW-0472">Membrane</keyword>
<keyword evidence="3" id="KW-1185">Reference proteome</keyword>
<protein>
    <submittedName>
        <fullName evidence="2">Uncharacterized protein</fullName>
    </submittedName>
</protein>
<feature type="non-terminal residue" evidence="2">
    <location>
        <position position="85"/>
    </location>
</feature>
<proteinExistence type="predicted"/>
<dbReference type="Proteomes" id="UP000054359">
    <property type="component" value="Unassembled WGS sequence"/>
</dbReference>
<evidence type="ECO:0000313" key="3">
    <source>
        <dbReference type="Proteomes" id="UP000054359"/>
    </source>
</evidence>